<dbReference type="GO" id="GO:0004222">
    <property type="term" value="F:metalloendopeptidase activity"/>
    <property type="evidence" value="ECO:0007669"/>
    <property type="project" value="InterPro"/>
</dbReference>
<feature type="transmembrane region" description="Helical" evidence="1">
    <location>
        <begin position="191"/>
        <end position="211"/>
    </location>
</feature>
<protein>
    <submittedName>
        <fullName evidence="5">Rhomboid domain-containing protein</fullName>
    </submittedName>
</protein>
<evidence type="ECO:0000313" key="3">
    <source>
        <dbReference type="Proteomes" id="UP000038040"/>
    </source>
</evidence>
<keyword evidence="1" id="KW-1133">Transmembrane helix</keyword>
<dbReference type="AlphaFoldDB" id="A0A0N4U142"/>
<dbReference type="GO" id="GO:0005789">
    <property type="term" value="C:endoplasmic reticulum membrane"/>
    <property type="evidence" value="ECO:0007669"/>
    <property type="project" value="InterPro"/>
</dbReference>
<evidence type="ECO:0000313" key="4">
    <source>
        <dbReference type="Proteomes" id="UP000274756"/>
    </source>
</evidence>
<proteinExistence type="predicted"/>
<keyword evidence="4" id="KW-1185">Reference proteome</keyword>
<feature type="transmembrane region" description="Helical" evidence="1">
    <location>
        <begin position="159"/>
        <end position="179"/>
    </location>
</feature>
<dbReference type="WBParaSite" id="DME_0000029701-mRNA-1">
    <property type="protein sequence ID" value="DME_0000029701-mRNA-1"/>
    <property type="gene ID" value="DME_0000029701"/>
</dbReference>
<evidence type="ECO:0000313" key="2">
    <source>
        <dbReference type="EMBL" id="VDN54684.1"/>
    </source>
</evidence>
<dbReference type="PANTHER" id="PTHR13046:SF0">
    <property type="entry name" value="CAAX PRENYL PROTEASE 2"/>
    <property type="match status" value="1"/>
</dbReference>
<keyword evidence="1" id="KW-0812">Transmembrane</keyword>
<dbReference type="InterPro" id="IPR039731">
    <property type="entry name" value="Rce1"/>
</dbReference>
<dbReference type="GO" id="GO:0071586">
    <property type="term" value="P:CAAX-box protein processing"/>
    <property type="evidence" value="ECO:0007669"/>
    <property type="project" value="InterPro"/>
</dbReference>
<name>A0A0N4U142_DRAME</name>
<reference evidence="5" key="1">
    <citation type="submission" date="2017-02" db="UniProtKB">
        <authorList>
            <consortium name="WormBaseParasite"/>
        </authorList>
    </citation>
    <scope>IDENTIFICATION</scope>
</reference>
<evidence type="ECO:0000256" key="1">
    <source>
        <dbReference type="SAM" id="Phobius"/>
    </source>
</evidence>
<dbReference type="OrthoDB" id="271604at2759"/>
<dbReference type="Proteomes" id="UP000274756">
    <property type="component" value="Unassembled WGS sequence"/>
</dbReference>
<dbReference type="Proteomes" id="UP000038040">
    <property type="component" value="Unplaced"/>
</dbReference>
<sequence length="213" mass="23987">MSELEMSRDRKCGFTTVFPVKSSDSAVAISFRKPHSNKASLNSDGARCCKKEGEADIEGRSIEKIYWKQVASMGVEPQQRCIISLLALILFFKHRIHIYLEHTQHFSSHEQAVLQPNPRATKLLTGTVIAPIVAHSICNNMGLPLFGHINNYSKKSTRLIFWLSYIAGFVIWISLLNPLTDQNLYKTWHALLYLVCIPATLCSGQLLIASLRT</sequence>
<dbReference type="PANTHER" id="PTHR13046">
    <property type="entry name" value="PROTEASE U48 CAAX PRENYL PROTEASE RCE1"/>
    <property type="match status" value="1"/>
</dbReference>
<evidence type="ECO:0000313" key="5">
    <source>
        <dbReference type="WBParaSite" id="DME_0000029701-mRNA-1"/>
    </source>
</evidence>
<gene>
    <name evidence="2" type="ORF">DME_LOCUS4657</name>
</gene>
<accession>A0A0N4U142</accession>
<dbReference type="EMBL" id="UYYG01001150">
    <property type="protein sequence ID" value="VDN54684.1"/>
    <property type="molecule type" value="Genomic_DNA"/>
</dbReference>
<reference evidence="2 4" key="2">
    <citation type="submission" date="2018-11" db="EMBL/GenBank/DDBJ databases">
        <authorList>
            <consortium name="Pathogen Informatics"/>
        </authorList>
    </citation>
    <scope>NUCLEOTIDE SEQUENCE [LARGE SCALE GENOMIC DNA]</scope>
</reference>
<organism evidence="3 5">
    <name type="scientific">Dracunculus medinensis</name>
    <name type="common">Guinea worm</name>
    <dbReference type="NCBI Taxonomy" id="318479"/>
    <lineage>
        <taxon>Eukaryota</taxon>
        <taxon>Metazoa</taxon>
        <taxon>Ecdysozoa</taxon>
        <taxon>Nematoda</taxon>
        <taxon>Chromadorea</taxon>
        <taxon>Rhabditida</taxon>
        <taxon>Spirurina</taxon>
        <taxon>Dracunculoidea</taxon>
        <taxon>Dracunculidae</taxon>
        <taxon>Dracunculus</taxon>
    </lineage>
</organism>
<keyword evidence="1" id="KW-0472">Membrane</keyword>
<dbReference type="STRING" id="318479.A0A0N4U142"/>